<dbReference type="InterPro" id="IPR020290">
    <property type="entry name" value="Gp88"/>
</dbReference>
<dbReference type="EMBL" id="BOPO01000084">
    <property type="protein sequence ID" value="GIL29126.1"/>
    <property type="molecule type" value="Genomic_DNA"/>
</dbReference>
<comment type="caution">
    <text evidence="3">The sequence shown here is derived from an EMBL/GenBank/DDBJ whole genome shotgun (WGS) entry which is preliminary data.</text>
</comment>
<dbReference type="AlphaFoldDB" id="A0A8J4ACL3"/>
<dbReference type="RefSeq" id="WP_207126805.1">
    <property type="nucleotide sequence ID" value="NZ_BOPO01000084.1"/>
</dbReference>
<evidence type="ECO:0000259" key="2">
    <source>
        <dbReference type="Pfam" id="PF17338"/>
    </source>
</evidence>
<feature type="domain" description="Gene product 88" evidence="2">
    <location>
        <begin position="22"/>
        <end position="230"/>
    </location>
</feature>
<proteinExistence type="predicted"/>
<dbReference type="Proteomes" id="UP000614996">
    <property type="component" value="Unassembled WGS sequence"/>
</dbReference>
<name>A0A8J4ACL3_9ACTN</name>
<sequence length="262" mass="29351">MSASSTPRRPRLLTQNSRLRPHGIFNWTLPAWAGRLPDGRTYNTCPSAGVCRHICYALHGTYRIPTVKARHQANLRLVLDESDAFAAAMAADLELPVLQGKWVRIHDAGDFFTDDYTRTWLQLIRTHPAVRFYAYTKEISRFRRLVEPDPPTNFRWVYSYGGTQDHTLDPAADRVADVFPTTEDAKDAGYHSQADCDLLAVTGPAPVGVTANRIPAALRLQGDRSLRTWQQHNAATARRRRHRGAPTGIGCTHAASHDRTTT</sequence>
<accession>A0A8J4ACL3</accession>
<organism evidence="3 4">
    <name type="scientific">Actinocatenispora comari</name>
    <dbReference type="NCBI Taxonomy" id="2807577"/>
    <lineage>
        <taxon>Bacteria</taxon>
        <taxon>Bacillati</taxon>
        <taxon>Actinomycetota</taxon>
        <taxon>Actinomycetes</taxon>
        <taxon>Micromonosporales</taxon>
        <taxon>Micromonosporaceae</taxon>
        <taxon>Actinocatenispora</taxon>
    </lineage>
</organism>
<keyword evidence="4" id="KW-1185">Reference proteome</keyword>
<gene>
    <name evidence="3" type="ORF">NUM_43800</name>
</gene>
<feature type="region of interest" description="Disordered" evidence="1">
    <location>
        <begin position="232"/>
        <end position="262"/>
    </location>
</feature>
<dbReference type="Pfam" id="PF17338">
    <property type="entry name" value="GP88"/>
    <property type="match status" value="1"/>
</dbReference>
<evidence type="ECO:0000256" key="1">
    <source>
        <dbReference type="SAM" id="MobiDB-lite"/>
    </source>
</evidence>
<reference evidence="4" key="1">
    <citation type="journal article" date="2021" name="Int. J. Syst. Evol. Microbiol.">
        <title>Actinocatenispora comari sp. nov., an endophytic actinomycete isolated from aerial parts of Comarum salesowianum.</title>
        <authorList>
            <person name="Oyunbileg N."/>
            <person name="Iizaka Y."/>
            <person name="Hamada M."/>
            <person name="Davaapurev B.O."/>
            <person name="Fukumoto A."/>
            <person name="Tsetseg B."/>
            <person name="Kato F."/>
            <person name="Tamura T."/>
            <person name="Batkhuu J."/>
            <person name="Anzai Y."/>
        </authorList>
    </citation>
    <scope>NUCLEOTIDE SEQUENCE [LARGE SCALE GENOMIC DNA]</scope>
    <source>
        <strain evidence="4">NUM-2625</strain>
    </source>
</reference>
<protein>
    <recommendedName>
        <fullName evidence="2">Gene product 88 domain-containing protein</fullName>
    </recommendedName>
</protein>
<evidence type="ECO:0000313" key="4">
    <source>
        <dbReference type="Proteomes" id="UP000614996"/>
    </source>
</evidence>
<evidence type="ECO:0000313" key="3">
    <source>
        <dbReference type="EMBL" id="GIL29126.1"/>
    </source>
</evidence>